<keyword evidence="2" id="KW-1133">Transmembrane helix</keyword>
<evidence type="ECO:0008006" key="5">
    <source>
        <dbReference type="Google" id="ProtNLM"/>
    </source>
</evidence>
<feature type="region of interest" description="Disordered" evidence="1">
    <location>
        <begin position="155"/>
        <end position="203"/>
    </location>
</feature>
<gene>
    <name evidence="3" type="ORF">AAHA92_10661</name>
</gene>
<keyword evidence="4" id="KW-1185">Reference proteome</keyword>
<feature type="transmembrane region" description="Helical" evidence="2">
    <location>
        <begin position="57"/>
        <end position="78"/>
    </location>
</feature>
<dbReference type="Pfam" id="PF05553">
    <property type="entry name" value="DUF761"/>
    <property type="match status" value="1"/>
</dbReference>
<protein>
    <recommendedName>
        <fullName evidence="5">Transmembrane protein</fullName>
    </recommendedName>
</protein>
<dbReference type="Proteomes" id="UP001567538">
    <property type="component" value="Unassembled WGS sequence"/>
</dbReference>
<organism evidence="3 4">
    <name type="scientific">Salvia divinorum</name>
    <name type="common">Maria pastora</name>
    <name type="synonym">Diviner's sage</name>
    <dbReference type="NCBI Taxonomy" id="28513"/>
    <lineage>
        <taxon>Eukaryota</taxon>
        <taxon>Viridiplantae</taxon>
        <taxon>Streptophyta</taxon>
        <taxon>Embryophyta</taxon>
        <taxon>Tracheophyta</taxon>
        <taxon>Spermatophyta</taxon>
        <taxon>Magnoliopsida</taxon>
        <taxon>eudicotyledons</taxon>
        <taxon>Gunneridae</taxon>
        <taxon>Pentapetalae</taxon>
        <taxon>asterids</taxon>
        <taxon>lamiids</taxon>
        <taxon>Lamiales</taxon>
        <taxon>Lamiaceae</taxon>
        <taxon>Nepetoideae</taxon>
        <taxon>Mentheae</taxon>
        <taxon>Salviinae</taxon>
        <taxon>Salvia</taxon>
        <taxon>Salvia subgen. Calosphace</taxon>
    </lineage>
</organism>
<dbReference type="PANTHER" id="PTHR35997:SF6">
    <property type="entry name" value="COTTON FIBER PROTEIN"/>
    <property type="match status" value="1"/>
</dbReference>
<comment type="caution">
    <text evidence="3">The sequence shown here is derived from an EMBL/GenBank/DDBJ whole genome shotgun (WGS) entry which is preliminary data.</text>
</comment>
<accession>A0ABD1HYW9</accession>
<name>A0ABD1HYW9_SALDI</name>
<reference evidence="3 4" key="1">
    <citation type="submission" date="2024-06" db="EMBL/GenBank/DDBJ databases">
        <title>A chromosome level genome sequence of Diviner's sage (Salvia divinorum).</title>
        <authorList>
            <person name="Ford S.A."/>
            <person name="Ro D.-K."/>
            <person name="Ness R.W."/>
            <person name="Phillips M.A."/>
        </authorList>
    </citation>
    <scope>NUCLEOTIDE SEQUENCE [LARGE SCALE GENOMIC DNA]</scope>
    <source>
        <strain evidence="3">SAF-2024a</strain>
        <tissue evidence="3">Leaf</tissue>
    </source>
</reference>
<evidence type="ECO:0000256" key="1">
    <source>
        <dbReference type="SAM" id="MobiDB-lite"/>
    </source>
</evidence>
<feature type="transmembrane region" description="Helical" evidence="2">
    <location>
        <begin position="27"/>
        <end position="45"/>
    </location>
</feature>
<dbReference type="InterPro" id="IPR008480">
    <property type="entry name" value="DUF761_pln"/>
</dbReference>
<dbReference type="AlphaFoldDB" id="A0ABD1HYW9"/>
<evidence type="ECO:0000256" key="2">
    <source>
        <dbReference type="SAM" id="Phobius"/>
    </source>
</evidence>
<sequence>MAMALLNHNEKLLNLEKMDKKSNLNSFYFFLVFIIMYISTFYVFNLSPSTLMRTTKFWFIMSNTLILIIAADSGAFSLSKSLDLLEDYTKNNLRPTPPPLLTHFPTKYVPETASNHHHHVQHVDVVVDQPPEKIIGVVVVASDDDRIVRTPKNLDIENPPQLFQTGGKDDDEKETESVTVEDEVVETLSESEEDEFSRMSDEEVNERVEEFIRRFNRQIRLQAVRNRRPLA</sequence>
<keyword evidence="2" id="KW-0812">Transmembrane</keyword>
<dbReference type="EMBL" id="JBEAFC010000004">
    <property type="protein sequence ID" value="KAL1560453.1"/>
    <property type="molecule type" value="Genomic_DNA"/>
</dbReference>
<feature type="compositionally biased region" description="Acidic residues" evidence="1">
    <location>
        <begin position="169"/>
        <end position="195"/>
    </location>
</feature>
<dbReference type="PANTHER" id="PTHR35997">
    <property type="entry name" value="COTTON FIBER PROTEIN-RELATED"/>
    <property type="match status" value="1"/>
</dbReference>
<keyword evidence="2" id="KW-0472">Membrane</keyword>
<evidence type="ECO:0000313" key="4">
    <source>
        <dbReference type="Proteomes" id="UP001567538"/>
    </source>
</evidence>
<proteinExistence type="predicted"/>
<evidence type="ECO:0000313" key="3">
    <source>
        <dbReference type="EMBL" id="KAL1560453.1"/>
    </source>
</evidence>